<evidence type="ECO:0000313" key="2">
    <source>
        <dbReference type="EMBL" id="OBZ66641.1"/>
    </source>
</evidence>
<sequence>MPHDDPHCDGVGVGVDNGQPASKDDPFAPQKKPFTPSSHLDYILPLPSPQFNIGGFEEQTC</sequence>
<dbReference type="EMBL" id="LUGG01000029">
    <property type="protein sequence ID" value="OBZ66641.1"/>
    <property type="molecule type" value="Genomic_DNA"/>
</dbReference>
<proteinExistence type="predicted"/>
<evidence type="ECO:0000256" key="1">
    <source>
        <dbReference type="SAM" id="MobiDB-lite"/>
    </source>
</evidence>
<dbReference type="Proteomes" id="UP000092993">
    <property type="component" value="Unassembled WGS sequence"/>
</dbReference>
<comment type="caution">
    <text evidence="2">The sequence shown here is derived from an EMBL/GenBank/DDBJ whole genome shotgun (WGS) entry which is preliminary data.</text>
</comment>
<protein>
    <submittedName>
        <fullName evidence="2">Uncharacterized protein</fullName>
    </submittedName>
</protein>
<reference evidence="2 3" key="1">
    <citation type="submission" date="2016-03" db="EMBL/GenBank/DDBJ databases">
        <title>Whole genome sequencing of Grifola frondosa 9006-11.</title>
        <authorList>
            <person name="Min B."/>
            <person name="Park H."/>
            <person name="Kim J.-G."/>
            <person name="Cho H."/>
            <person name="Oh Y.-L."/>
            <person name="Kong W.-S."/>
            <person name="Choi I.-G."/>
        </authorList>
    </citation>
    <scope>NUCLEOTIDE SEQUENCE [LARGE SCALE GENOMIC DNA]</scope>
    <source>
        <strain evidence="2 3">9006-11</strain>
    </source>
</reference>
<dbReference type="AlphaFoldDB" id="A0A1C7LPE2"/>
<accession>A0A1C7LPE2</accession>
<keyword evidence="3" id="KW-1185">Reference proteome</keyword>
<gene>
    <name evidence="2" type="ORF">A0H81_13490</name>
</gene>
<name>A0A1C7LPE2_GRIFR</name>
<evidence type="ECO:0000313" key="3">
    <source>
        <dbReference type="Proteomes" id="UP000092993"/>
    </source>
</evidence>
<feature type="region of interest" description="Disordered" evidence="1">
    <location>
        <begin position="1"/>
        <end position="39"/>
    </location>
</feature>
<organism evidence="2 3">
    <name type="scientific">Grifola frondosa</name>
    <name type="common">Maitake</name>
    <name type="synonym">Polyporus frondosus</name>
    <dbReference type="NCBI Taxonomy" id="5627"/>
    <lineage>
        <taxon>Eukaryota</taxon>
        <taxon>Fungi</taxon>
        <taxon>Dikarya</taxon>
        <taxon>Basidiomycota</taxon>
        <taxon>Agaricomycotina</taxon>
        <taxon>Agaricomycetes</taxon>
        <taxon>Polyporales</taxon>
        <taxon>Grifolaceae</taxon>
        <taxon>Grifola</taxon>
    </lineage>
</organism>